<protein>
    <submittedName>
        <fullName evidence="2">Uncharacterized protein</fullName>
    </submittedName>
</protein>
<name>A0A7C8QLB4_ORBOL</name>
<feature type="compositionally biased region" description="Polar residues" evidence="1">
    <location>
        <begin position="33"/>
        <end position="56"/>
    </location>
</feature>
<sequence length="96" mass="10513">MSGSLPHRQFSFEGAGPSSVPPTLANGGRRHSTFNWTQRRPVNAASGAQPQHNNPHLRNFSLPGMSSSSTIRVQRKSQAESLFPEDVLALEIFKLT</sequence>
<comment type="caution">
    <text evidence="2">The sequence shown here is derived from an EMBL/GenBank/DDBJ whole genome shotgun (WGS) entry which is preliminary data.</text>
</comment>
<accession>A0A7C8QLB4</accession>
<evidence type="ECO:0000313" key="3">
    <source>
        <dbReference type="Proteomes" id="UP000472727"/>
    </source>
</evidence>
<dbReference type="AlphaFoldDB" id="A0A7C8QLB4"/>
<reference evidence="2 3" key="1">
    <citation type="submission" date="2019-06" db="EMBL/GenBank/DDBJ databases">
        <authorList>
            <person name="Palmer J.M."/>
        </authorList>
    </citation>
    <scope>NUCLEOTIDE SEQUENCE [LARGE SCALE GENOMIC DNA]</scope>
    <source>
        <strain evidence="2 3">TWF106</strain>
    </source>
</reference>
<gene>
    <name evidence="2" type="ORF">TWF106_007745</name>
</gene>
<feature type="region of interest" description="Disordered" evidence="1">
    <location>
        <begin position="1"/>
        <end position="78"/>
    </location>
</feature>
<evidence type="ECO:0000313" key="2">
    <source>
        <dbReference type="EMBL" id="KAF3218151.1"/>
    </source>
</evidence>
<dbReference type="EMBL" id="WIWS01000042">
    <property type="protein sequence ID" value="KAF3218151.1"/>
    <property type="molecule type" value="Genomic_DNA"/>
</dbReference>
<proteinExistence type="predicted"/>
<evidence type="ECO:0000256" key="1">
    <source>
        <dbReference type="SAM" id="MobiDB-lite"/>
    </source>
</evidence>
<organism evidence="2 3">
    <name type="scientific">Orbilia oligospora</name>
    <name type="common">Nematode-trapping fungus</name>
    <name type="synonym">Arthrobotrys oligospora</name>
    <dbReference type="NCBI Taxonomy" id="2813651"/>
    <lineage>
        <taxon>Eukaryota</taxon>
        <taxon>Fungi</taxon>
        <taxon>Dikarya</taxon>
        <taxon>Ascomycota</taxon>
        <taxon>Pezizomycotina</taxon>
        <taxon>Orbiliomycetes</taxon>
        <taxon>Orbiliales</taxon>
        <taxon>Orbiliaceae</taxon>
        <taxon>Orbilia</taxon>
    </lineage>
</organism>
<dbReference type="Proteomes" id="UP000472727">
    <property type="component" value="Unassembled WGS sequence"/>
</dbReference>